<dbReference type="EMBL" id="HBUE01013622">
    <property type="protein sequence ID" value="CAG6449637.1"/>
    <property type="molecule type" value="Transcribed_RNA"/>
</dbReference>
<sequence length="115" mass="12179">MTGAFGARVSVGSLGVPTFWSGCGVLTGVLARAFMKAALLTGVRMIFLGAGPRTTWDWERTLDTVVPTSGGIDSQEANSGGFWPFSCSSSARLLLQICWRNVLKLLTKAAHGTQT</sequence>
<dbReference type="EMBL" id="HBUE01350312">
    <property type="protein sequence ID" value="CAG6602759.1"/>
    <property type="molecule type" value="Transcribed_RNA"/>
</dbReference>
<feature type="transmembrane region" description="Helical" evidence="1">
    <location>
        <begin position="18"/>
        <end position="35"/>
    </location>
</feature>
<dbReference type="AlphaFoldDB" id="A0A8D8N3T5"/>
<dbReference type="EMBL" id="HBUE01243214">
    <property type="protein sequence ID" value="CAG6550465.1"/>
    <property type="molecule type" value="Transcribed_RNA"/>
</dbReference>
<accession>A0A8D8N3T5</accession>
<keyword evidence="1" id="KW-0812">Transmembrane</keyword>
<name>A0A8D8N3T5_CULPI</name>
<evidence type="ECO:0000256" key="1">
    <source>
        <dbReference type="SAM" id="Phobius"/>
    </source>
</evidence>
<keyword evidence="1" id="KW-1133">Transmembrane helix</keyword>
<proteinExistence type="predicted"/>
<protein>
    <submittedName>
        <fullName evidence="2">(northern house mosquito) hypothetical protein</fullName>
    </submittedName>
</protein>
<reference evidence="2" key="1">
    <citation type="submission" date="2021-05" db="EMBL/GenBank/DDBJ databases">
        <authorList>
            <person name="Alioto T."/>
            <person name="Alioto T."/>
            <person name="Gomez Garrido J."/>
        </authorList>
    </citation>
    <scope>NUCLEOTIDE SEQUENCE</scope>
</reference>
<organism evidence="2">
    <name type="scientific">Culex pipiens</name>
    <name type="common">House mosquito</name>
    <dbReference type="NCBI Taxonomy" id="7175"/>
    <lineage>
        <taxon>Eukaryota</taxon>
        <taxon>Metazoa</taxon>
        <taxon>Ecdysozoa</taxon>
        <taxon>Arthropoda</taxon>
        <taxon>Hexapoda</taxon>
        <taxon>Insecta</taxon>
        <taxon>Pterygota</taxon>
        <taxon>Neoptera</taxon>
        <taxon>Endopterygota</taxon>
        <taxon>Diptera</taxon>
        <taxon>Nematocera</taxon>
        <taxon>Culicoidea</taxon>
        <taxon>Culicidae</taxon>
        <taxon>Culicinae</taxon>
        <taxon>Culicini</taxon>
        <taxon>Culex</taxon>
        <taxon>Culex</taxon>
    </lineage>
</organism>
<keyword evidence="1" id="KW-0472">Membrane</keyword>
<evidence type="ECO:0000313" key="2">
    <source>
        <dbReference type="EMBL" id="CAG6550465.1"/>
    </source>
</evidence>